<accession>A0A7W7QET3</accession>
<proteinExistence type="predicted"/>
<sequence length="44" mass="4309">MRVEDKPFAGTAALAPAIEEVAVRAAIEAGASTAVGGAPMAALR</sequence>
<dbReference type="AlphaFoldDB" id="A0A7W7QET3"/>
<comment type="caution">
    <text evidence="1">The sequence shown here is derived from an EMBL/GenBank/DDBJ whole genome shotgun (WGS) entry which is preliminary data.</text>
</comment>
<reference evidence="1 2" key="1">
    <citation type="submission" date="2020-08" db="EMBL/GenBank/DDBJ databases">
        <title>Genomic Encyclopedia of Type Strains, Phase III (KMG-III): the genomes of soil and plant-associated and newly described type strains.</title>
        <authorList>
            <person name="Whitman W."/>
        </authorList>
    </citation>
    <scope>NUCLEOTIDE SEQUENCE [LARGE SCALE GENOMIC DNA]</scope>
    <source>
        <strain evidence="1 2">CECT 8960</strain>
    </source>
</reference>
<gene>
    <name evidence="1" type="ORF">FHR82_008484</name>
</gene>
<dbReference type="Proteomes" id="UP000520767">
    <property type="component" value="Unassembled WGS sequence"/>
</dbReference>
<evidence type="ECO:0000313" key="2">
    <source>
        <dbReference type="Proteomes" id="UP000520767"/>
    </source>
</evidence>
<evidence type="ECO:0000313" key="1">
    <source>
        <dbReference type="EMBL" id="MBB4912213.1"/>
    </source>
</evidence>
<dbReference type="RefSeq" id="WP_260418196.1">
    <property type="nucleotide sequence ID" value="NZ_JACHJQ010000012.1"/>
</dbReference>
<protein>
    <submittedName>
        <fullName evidence="1">Uncharacterized protein</fullName>
    </submittedName>
</protein>
<dbReference type="EMBL" id="JACHJQ010000012">
    <property type="protein sequence ID" value="MBB4912213.1"/>
    <property type="molecule type" value="Genomic_DNA"/>
</dbReference>
<organism evidence="1 2">
    <name type="scientific">Actinophytocola algeriensis</name>
    <dbReference type="NCBI Taxonomy" id="1768010"/>
    <lineage>
        <taxon>Bacteria</taxon>
        <taxon>Bacillati</taxon>
        <taxon>Actinomycetota</taxon>
        <taxon>Actinomycetes</taxon>
        <taxon>Pseudonocardiales</taxon>
        <taxon>Pseudonocardiaceae</taxon>
    </lineage>
</organism>
<keyword evidence="2" id="KW-1185">Reference proteome</keyword>
<name>A0A7W7QET3_9PSEU</name>